<reference evidence="5 6" key="1">
    <citation type="submission" date="2017-10" db="EMBL/GenBank/DDBJ databases">
        <title>Sequencing the genomes of 1000 actinobacteria strains.</title>
        <authorList>
            <person name="Klenk H.-P."/>
        </authorList>
    </citation>
    <scope>NUCLEOTIDE SEQUENCE [LARGE SCALE GENOMIC DNA]</scope>
    <source>
        <strain evidence="5 6">DSM 21798</strain>
    </source>
</reference>
<protein>
    <submittedName>
        <fullName evidence="5">DeoR family transcriptional regulator</fullName>
    </submittedName>
</protein>
<evidence type="ECO:0000313" key="5">
    <source>
        <dbReference type="EMBL" id="PFG31969.1"/>
    </source>
</evidence>
<dbReference type="SUPFAM" id="SSF46785">
    <property type="entry name" value="Winged helix' DNA-binding domain"/>
    <property type="match status" value="1"/>
</dbReference>
<dbReference type="Proteomes" id="UP000221369">
    <property type="component" value="Unassembled WGS sequence"/>
</dbReference>
<evidence type="ECO:0000259" key="4">
    <source>
        <dbReference type="PROSITE" id="PS51000"/>
    </source>
</evidence>
<dbReference type="InterPro" id="IPR001034">
    <property type="entry name" value="DeoR_HTH"/>
</dbReference>
<evidence type="ECO:0000256" key="2">
    <source>
        <dbReference type="ARBA" id="ARBA00023125"/>
    </source>
</evidence>
<dbReference type="InterPro" id="IPR014036">
    <property type="entry name" value="DeoR-like_C"/>
</dbReference>
<organism evidence="5 6">
    <name type="scientific">Paramicrobacterium agarici</name>
    <dbReference type="NCBI Taxonomy" id="630514"/>
    <lineage>
        <taxon>Bacteria</taxon>
        <taxon>Bacillati</taxon>
        <taxon>Actinomycetota</taxon>
        <taxon>Actinomycetes</taxon>
        <taxon>Micrococcales</taxon>
        <taxon>Microbacteriaceae</taxon>
        <taxon>Paramicrobacterium</taxon>
    </lineage>
</organism>
<dbReference type="PANTHER" id="PTHR30363">
    <property type="entry name" value="HTH-TYPE TRANSCRIPTIONAL REGULATOR SRLR-RELATED"/>
    <property type="match status" value="1"/>
</dbReference>
<dbReference type="InterPro" id="IPR018356">
    <property type="entry name" value="Tscrpt_reg_HTH_DeoR_CS"/>
</dbReference>
<gene>
    <name evidence="5" type="ORF">ATJ78_2952</name>
</gene>
<dbReference type="InterPro" id="IPR037171">
    <property type="entry name" value="NagB/RpiA_transferase-like"/>
</dbReference>
<keyword evidence="2" id="KW-0238">DNA-binding</keyword>
<dbReference type="EMBL" id="PDJE01000001">
    <property type="protein sequence ID" value="PFG31969.1"/>
    <property type="molecule type" value="Genomic_DNA"/>
</dbReference>
<dbReference type="PRINTS" id="PR00037">
    <property type="entry name" value="HTHLACR"/>
</dbReference>
<comment type="caution">
    <text evidence="5">The sequence shown here is derived from an EMBL/GenBank/DDBJ whole genome shotgun (WGS) entry which is preliminary data.</text>
</comment>
<evidence type="ECO:0000313" key="6">
    <source>
        <dbReference type="Proteomes" id="UP000221369"/>
    </source>
</evidence>
<dbReference type="SMART" id="SM01134">
    <property type="entry name" value="DeoRC"/>
    <property type="match status" value="1"/>
</dbReference>
<feature type="domain" description="HTH deoR-type" evidence="4">
    <location>
        <begin position="11"/>
        <end position="66"/>
    </location>
</feature>
<dbReference type="InterPro" id="IPR036390">
    <property type="entry name" value="WH_DNA-bd_sf"/>
</dbReference>
<keyword evidence="6" id="KW-1185">Reference proteome</keyword>
<dbReference type="PROSITE" id="PS00894">
    <property type="entry name" value="HTH_DEOR_1"/>
    <property type="match status" value="1"/>
</dbReference>
<dbReference type="Pfam" id="PF08220">
    <property type="entry name" value="HTH_DeoR"/>
    <property type="match status" value="1"/>
</dbReference>
<dbReference type="PROSITE" id="PS51000">
    <property type="entry name" value="HTH_DEOR_2"/>
    <property type="match status" value="1"/>
</dbReference>
<dbReference type="Pfam" id="PF00455">
    <property type="entry name" value="DeoRC"/>
    <property type="match status" value="1"/>
</dbReference>
<dbReference type="InterPro" id="IPR036388">
    <property type="entry name" value="WH-like_DNA-bd_sf"/>
</dbReference>
<dbReference type="SUPFAM" id="SSF100950">
    <property type="entry name" value="NagB/RpiA/CoA transferase-like"/>
    <property type="match status" value="1"/>
</dbReference>
<evidence type="ECO:0000256" key="1">
    <source>
        <dbReference type="ARBA" id="ARBA00023015"/>
    </source>
</evidence>
<dbReference type="GO" id="GO:0003700">
    <property type="term" value="F:DNA-binding transcription factor activity"/>
    <property type="evidence" value="ECO:0007669"/>
    <property type="project" value="InterPro"/>
</dbReference>
<keyword evidence="1" id="KW-0805">Transcription regulation</keyword>
<dbReference type="GO" id="GO:0003677">
    <property type="term" value="F:DNA binding"/>
    <property type="evidence" value="ECO:0007669"/>
    <property type="project" value="UniProtKB-KW"/>
</dbReference>
<sequence>MTETQPRTGKRAQRQKAIADAVMAAGALRIEELAERFSISLMTVHRDLDDLEERGILRKSRGVATALASTLVESSIMYREGLARAEKESIARTALDYVEPGQSIFIDDSTTVHHLIPLLVEKAPLTVITNSLTAMNMLTGLRGITVIGLGGSYHNWCTSFMGRMTTDAITKLRSDIAFISAPSLIGSTIYYQALETVDTKRAMIDSAAVRVLMLDHTKFGRRALHELASVREFDVVIVDAATDPDEVERLRSEDVGVVVAAAESTDE</sequence>
<keyword evidence="3" id="KW-0804">Transcription</keyword>
<proteinExistence type="predicted"/>
<evidence type="ECO:0000256" key="3">
    <source>
        <dbReference type="ARBA" id="ARBA00023163"/>
    </source>
</evidence>
<accession>A0A2A9E1A0</accession>
<dbReference type="InterPro" id="IPR050313">
    <property type="entry name" value="Carb_Metab_HTH_regulators"/>
</dbReference>
<dbReference type="SMART" id="SM00420">
    <property type="entry name" value="HTH_DEOR"/>
    <property type="match status" value="1"/>
</dbReference>
<name>A0A2A9E1A0_9MICO</name>
<dbReference type="PANTHER" id="PTHR30363:SF44">
    <property type="entry name" value="AGA OPERON TRANSCRIPTIONAL REPRESSOR-RELATED"/>
    <property type="match status" value="1"/>
</dbReference>
<dbReference type="RefSeq" id="WP_245836345.1">
    <property type="nucleotide sequence ID" value="NZ_PDJE01000001.1"/>
</dbReference>
<dbReference type="Gene3D" id="1.10.10.10">
    <property type="entry name" value="Winged helix-like DNA-binding domain superfamily/Winged helix DNA-binding domain"/>
    <property type="match status" value="1"/>
</dbReference>
<dbReference type="AlphaFoldDB" id="A0A2A9E1A0"/>